<dbReference type="SUPFAM" id="SSF48452">
    <property type="entry name" value="TPR-like"/>
    <property type="match status" value="2"/>
</dbReference>
<evidence type="ECO:0000256" key="1">
    <source>
        <dbReference type="SAM" id="Coils"/>
    </source>
</evidence>
<accession>A0ABP1RJJ6</accession>
<feature type="transmembrane region" description="Helical" evidence="2">
    <location>
        <begin position="926"/>
        <end position="947"/>
    </location>
</feature>
<feature type="domain" description="NB-ARC" evidence="3">
    <location>
        <begin position="152"/>
        <end position="307"/>
    </location>
</feature>
<protein>
    <recommendedName>
        <fullName evidence="7">NB-ARC domain-containing protein</fullName>
    </recommendedName>
</protein>
<feature type="domain" description="DUF7779" evidence="4">
    <location>
        <begin position="409"/>
        <end position="479"/>
    </location>
</feature>
<dbReference type="EMBL" id="CAXLJM020000076">
    <property type="protein sequence ID" value="CAL8129182.1"/>
    <property type="molecule type" value="Genomic_DNA"/>
</dbReference>
<dbReference type="Pfam" id="PF25000">
    <property type="entry name" value="DUF7779"/>
    <property type="match status" value="1"/>
</dbReference>
<dbReference type="Gene3D" id="1.25.40.10">
    <property type="entry name" value="Tetratricopeptide repeat domain"/>
    <property type="match status" value="2"/>
</dbReference>
<keyword evidence="1" id="KW-0175">Coiled coil</keyword>
<dbReference type="Proteomes" id="UP001642540">
    <property type="component" value="Unassembled WGS sequence"/>
</dbReference>
<dbReference type="InterPro" id="IPR053137">
    <property type="entry name" value="NLR-like"/>
</dbReference>
<keyword evidence="2" id="KW-0472">Membrane</keyword>
<gene>
    <name evidence="5" type="ORF">ODALV1_LOCUS22945</name>
</gene>
<dbReference type="PANTHER" id="PTHR46082">
    <property type="entry name" value="ATP/GTP-BINDING PROTEIN-RELATED"/>
    <property type="match status" value="1"/>
</dbReference>
<evidence type="ECO:0000259" key="4">
    <source>
        <dbReference type="Pfam" id="PF25000"/>
    </source>
</evidence>
<name>A0ABP1RJJ6_9HEXA</name>
<evidence type="ECO:0000256" key="2">
    <source>
        <dbReference type="SAM" id="Phobius"/>
    </source>
</evidence>
<evidence type="ECO:0000313" key="5">
    <source>
        <dbReference type="EMBL" id="CAL8129182.1"/>
    </source>
</evidence>
<proteinExistence type="predicted"/>
<keyword evidence="2" id="KW-0812">Transmembrane</keyword>
<dbReference type="Gene3D" id="3.40.50.300">
    <property type="entry name" value="P-loop containing nucleotide triphosphate hydrolases"/>
    <property type="match status" value="1"/>
</dbReference>
<keyword evidence="2" id="KW-1133">Transmembrane helix</keyword>
<dbReference type="InterPro" id="IPR011990">
    <property type="entry name" value="TPR-like_helical_dom_sf"/>
</dbReference>
<feature type="coiled-coil region" evidence="1">
    <location>
        <begin position="609"/>
        <end position="636"/>
    </location>
</feature>
<reference evidence="5 6" key="1">
    <citation type="submission" date="2024-08" db="EMBL/GenBank/DDBJ databases">
        <authorList>
            <person name="Cucini C."/>
            <person name="Frati F."/>
        </authorList>
    </citation>
    <scope>NUCLEOTIDE SEQUENCE [LARGE SCALE GENOMIC DNA]</scope>
</reference>
<evidence type="ECO:0008006" key="7">
    <source>
        <dbReference type="Google" id="ProtNLM"/>
    </source>
</evidence>
<organism evidence="5 6">
    <name type="scientific">Orchesella dallaii</name>
    <dbReference type="NCBI Taxonomy" id="48710"/>
    <lineage>
        <taxon>Eukaryota</taxon>
        <taxon>Metazoa</taxon>
        <taxon>Ecdysozoa</taxon>
        <taxon>Arthropoda</taxon>
        <taxon>Hexapoda</taxon>
        <taxon>Collembola</taxon>
        <taxon>Entomobryomorpha</taxon>
        <taxon>Entomobryoidea</taxon>
        <taxon>Orchesellidae</taxon>
        <taxon>Orchesellinae</taxon>
        <taxon>Orchesella</taxon>
    </lineage>
</organism>
<dbReference type="Pfam" id="PF00931">
    <property type="entry name" value="NB-ARC"/>
    <property type="match status" value="1"/>
</dbReference>
<evidence type="ECO:0000259" key="3">
    <source>
        <dbReference type="Pfam" id="PF00931"/>
    </source>
</evidence>
<dbReference type="InterPro" id="IPR027417">
    <property type="entry name" value="P-loop_NTPase"/>
</dbReference>
<evidence type="ECO:0000313" key="6">
    <source>
        <dbReference type="Proteomes" id="UP001642540"/>
    </source>
</evidence>
<comment type="caution">
    <text evidence="5">The sequence shown here is derived from an EMBL/GenBank/DDBJ whole genome shotgun (WGS) entry which is preliminary data.</text>
</comment>
<dbReference type="SUPFAM" id="SSF52540">
    <property type="entry name" value="P-loop containing nucleoside triphosphate hydrolases"/>
    <property type="match status" value="1"/>
</dbReference>
<dbReference type="PANTHER" id="PTHR46082:SF6">
    <property type="entry name" value="AAA+ ATPASE DOMAIN-CONTAINING PROTEIN-RELATED"/>
    <property type="match status" value="1"/>
</dbReference>
<keyword evidence="6" id="KW-1185">Reference proteome</keyword>
<dbReference type="Pfam" id="PF13424">
    <property type="entry name" value="TPR_12"/>
    <property type="match status" value="1"/>
</dbReference>
<sequence>MELNEQHHITNHLHELIDCTDCNSILLAFLYAKKVVGRSDLASLNAIADRFEKSLAFYQLIIKRKDSYRFLLRALEETRQTGAISILNQIIEHPNDSSNQSPTRTEPLSLHDFSRDFETSDLHNQNNPEPVWFDVRPPVKLFTGRKLEILTLHEKLLQNQEIVTVVSQIASVTGLGGIGKTEVCRQYISQYCEYFDGNVIWINAESRESMTESFKRLAKSYLQISIKDMKGKEKDIEKIVYDVYTFFQNRKSLFVFDNAESGEYLECFLPLRVRKKPHILVTSRDKDWDLDVHVLVLKELTEEEALEFTIKGLNIPKTDIELIEECRQLVLKLQCFPLAIQQAISFIKQKQRVISFSPTLYLDLFDEHSETLLDSEIAGSFNSYKRTTFNTWQLTRNLILSVKDKGALAIKILNLISYFGADNIPVNFLIGLTNCDQFQVLASLELLVKYSMINTDPQQCTLSVHRLVQEVNRIRLKQSKDEQKILALTLQHLQLGINSNAVDHASSVWGFSSKYPTLVQEFAGLPSIITKGYHESQKFEEAQNFASNCCDYMVSILSDKNADVLSLKFALATALFQRGALNEALKLGIDILENAKQTFGELNSQVFDIENLVCEILKLQEKNKECRDRCKELLRKMELVCPRNDKSIINTLKIFGSSLGELGNYEESIAVFEDAVSRAKTADPTNNSMMVYRIMQNISVGYRGMGNMKLGEKTLRETYTQANVHHAKHPSTLLMGQNLAIFLYEQGNYNESYRICQDIYERRKQLLGLDHFDTIYTSCYLGKLLMLQEKYDEALVIHQNAYGKVVDQLGDHNFLTLFIKRGMCLIWSKIGMKDEALLTLHEICASLLVPYGEASSHVCNTRIEIAEVLESLGRDQEALQVLMQVKNTLISRYGDKHHSLVKIEKSIDRLSSMQLQHEFKRPETKFHIYFVAAVVISLLAYLLRYLYG</sequence>
<dbReference type="InterPro" id="IPR002182">
    <property type="entry name" value="NB-ARC"/>
</dbReference>
<dbReference type="InterPro" id="IPR056681">
    <property type="entry name" value="DUF7779"/>
</dbReference>